<feature type="compositionally biased region" description="Low complexity" evidence="1">
    <location>
        <begin position="44"/>
        <end position="62"/>
    </location>
</feature>
<dbReference type="Proteomes" id="UP000038010">
    <property type="component" value="Unassembled WGS sequence"/>
</dbReference>
<feature type="compositionally biased region" description="Polar residues" evidence="1">
    <location>
        <begin position="220"/>
        <end position="245"/>
    </location>
</feature>
<accession>A0A0N1GYQ8</accession>
<feature type="compositionally biased region" description="Low complexity" evidence="1">
    <location>
        <begin position="298"/>
        <end position="311"/>
    </location>
</feature>
<feature type="region of interest" description="Disordered" evidence="1">
    <location>
        <begin position="382"/>
        <end position="472"/>
    </location>
</feature>
<feature type="compositionally biased region" description="Basic and acidic residues" evidence="1">
    <location>
        <begin position="438"/>
        <end position="462"/>
    </location>
</feature>
<evidence type="ECO:0000313" key="2">
    <source>
        <dbReference type="EMBL" id="KPI35993.1"/>
    </source>
</evidence>
<feature type="region of interest" description="Disordered" evidence="1">
    <location>
        <begin position="1"/>
        <end position="369"/>
    </location>
</feature>
<sequence length="484" mass="51733">MSSLLNKVKGAVRGDENDGRYGNSTHRPYDNHHGLSHHPHDDQGYGTDTVTTTGTTTQVTRTPADEYDSVDTTSSNRFGTGQTVTSPSATEHPTSNFGRSEPPPLPGREAPAVPDRRPASSYLPSTAAAHNPANNGTTGERIGEALTGDHSGSRTGTYNTTPDNRGLVDRTGTAHGTDSTTGSNSLFSHNRTNTNTLDNSNKHGSIHDLRKDHESRNEQGRNNTLSGRNDTTSIFGTNGTSGSHQSIDDYNQRNTAGNDTFGQHGAGLTSKEQESRDANIAGSTGALGLANSSSVQRRAVGNGNANRNSNSHLNSGDTLRDDPAVSTVLGSATTGTNIPQRELYNSVGSNNGTSSNNPYNRSGQDGIGRSVANAKYDSNIPSIVPAVGPAPKAANDRRFDDDRRSGDNDNNNFSNQSRHDTASGIPKSTFNERQGYGDSRDGRDYNRQNDSTFRDNDNRRYFNDSSQRGRARKTAIACMLSAMI</sequence>
<dbReference type="GeneID" id="28731066"/>
<dbReference type="AlphaFoldDB" id="A0A0N1GYQ8"/>
<feature type="compositionally biased region" description="Basic and acidic residues" evidence="1">
    <location>
        <begin position="205"/>
        <end position="219"/>
    </location>
</feature>
<name>A0A0N1GYQ8_9EURO</name>
<feature type="compositionally biased region" description="Basic and acidic residues" evidence="1">
    <location>
        <begin position="27"/>
        <end position="43"/>
    </location>
</feature>
<feature type="compositionally biased region" description="Polar residues" evidence="1">
    <location>
        <begin position="328"/>
        <end position="339"/>
    </location>
</feature>
<dbReference type="VEuPathDB" id="FungiDB:AB675_10416"/>
<comment type="caution">
    <text evidence="2">The sequence shown here is derived from an EMBL/GenBank/DDBJ whole genome shotgun (WGS) entry which is preliminary data.</text>
</comment>
<keyword evidence="3" id="KW-1185">Reference proteome</keyword>
<dbReference type="EMBL" id="LFJN01000035">
    <property type="protein sequence ID" value="KPI35993.1"/>
    <property type="molecule type" value="Genomic_DNA"/>
</dbReference>
<reference evidence="2 3" key="1">
    <citation type="submission" date="2015-06" db="EMBL/GenBank/DDBJ databases">
        <title>Draft genome of the ant-associated black yeast Phialophora attae CBS 131958.</title>
        <authorList>
            <person name="Moreno L.F."/>
            <person name="Stielow B.J."/>
            <person name="de Hoog S."/>
            <person name="Vicente V.A."/>
            <person name="Weiss V.A."/>
            <person name="de Vries M."/>
            <person name="Cruz L.M."/>
            <person name="Souza E.M."/>
        </authorList>
    </citation>
    <scope>NUCLEOTIDE SEQUENCE [LARGE SCALE GENOMIC DNA]</scope>
    <source>
        <strain evidence="2 3">CBS 131958</strain>
    </source>
</reference>
<evidence type="ECO:0000313" key="3">
    <source>
        <dbReference type="Proteomes" id="UP000038010"/>
    </source>
</evidence>
<gene>
    <name evidence="2" type="ORF">AB675_10416</name>
</gene>
<feature type="compositionally biased region" description="Basic and acidic residues" evidence="1">
    <location>
        <begin position="394"/>
        <end position="407"/>
    </location>
</feature>
<dbReference type="RefSeq" id="XP_017995956.1">
    <property type="nucleotide sequence ID" value="XM_018139186.1"/>
</dbReference>
<proteinExistence type="predicted"/>
<feature type="compositionally biased region" description="Polar residues" evidence="1">
    <location>
        <begin position="153"/>
        <end position="163"/>
    </location>
</feature>
<feature type="compositionally biased region" description="Polar residues" evidence="1">
    <location>
        <begin position="252"/>
        <end position="261"/>
    </location>
</feature>
<evidence type="ECO:0000256" key="1">
    <source>
        <dbReference type="SAM" id="MobiDB-lite"/>
    </source>
</evidence>
<organism evidence="2 3">
    <name type="scientific">Cyphellophora attinorum</name>
    <dbReference type="NCBI Taxonomy" id="1664694"/>
    <lineage>
        <taxon>Eukaryota</taxon>
        <taxon>Fungi</taxon>
        <taxon>Dikarya</taxon>
        <taxon>Ascomycota</taxon>
        <taxon>Pezizomycotina</taxon>
        <taxon>Eurotiomycetes</taxon>
        <taxon>Chaetothyriomycetidae</taxon>
        <taxon>Chaetothyriales</taxon>
        <taxon>Cyphellophoraceae</taxon>
        <taxon>Cyphellophora</taxon>
    </lineage>
</organism>
<feature type="compositionally biased region" description="Polar residues" evidence="1">
    <location>
        <begin position="174"/>
        <end position="203"/>
    </location>
</feature>
<feature type="compositionally biased region" description="Polar residues" evidence="1">
    <location>
        <begin position="70"/>
        <end position="98"/>
    </location>
</feature>
<feature type="compositionally biased region" description="Low complexity" evidence="1">
    <location>
        <begin position="345"/>
        <end position="357"/>
    </location>
</feature>
<protein>
    <submittedName>
        <fullName evidence="2">Uncharacterized protein</fullName>
    </submittedName>
</protein>